<dbReference type="PANTHER" id="PTHR21240:SF28">
    <property type="entry name" value="ISO-OROTATE DECARBOXYLASE (EUROFUNG)"/>
    <property type="match status" value="1"/>
</dbReference>
<keyword evidence="1" id="KW-0456">Lyase</keyword>
<dbReference type="PANTHER" id="PTHR21240">
    <property type="entry name" value="2-AMINO-3-CARBOXYLMUCONATE-6-SEMIALDEHYDE DECARBOXYLASE"/>
    <property type="match status" value="1"/>
</dbReference>
<dbReference type="GO" id="GO:0005737">
    <property type="term" value="C:cytoplasm"/>
    <property type="evidence" value="ECO:0007669"/>
    <property type="project" value="TreeGrafter"/>
</dbReference>
<protein>
    <submittedName>
        <fullName evidence="3">Aminocarboxymuconate-semialdehyde decarboxylase</fullName>
    </submittedName>
</protein>
<proteinExistence type="predicted"/>
<evidence type="ECO:0000313" key="4">
    <source>
        <dbReference type="Proteomes" id="UP000256269"/>
    </source>
</evidence>
<dbReference type="EMBL" id="QUNO01000014">
    <property type="protein sequence ID" value="REH38098.1"/>
    <property type="molecule type" value="Genomic_DNA"/>
</dbReference>
<evidence type="ECO:0000259" key="2">
    <source>
        <dbReference type="Pfam" id="PF04909"/>
    </source>
</evidence>
<dbReference type="SUPFAM" id="SSF51556">
    <property type="entry name" value="Metallo-dependent hydrolases"/>
    <property type="match status" value="1"/>
</dbReference>
<organism evidence="3 4">
    <name type="scientific">Kutzneria buriramensis</name>
    <dbReference type="NCBI Taxonomy" id="1045776"/>
    <lineage>
        <taxon>Bacteria</taxon>
        <taxon>Bacillati</taxon>
        <taxon>Actinomycetota</taxon>
        <taxon>Actinomycetes</taxon>
        <taxon>Pseudonocardiales</taxon>
        <taxon>Pseudonocardiaceae</taxon>
        <taxon>Kutzneria</taxon>
    </lineage>
</organism>
<dbReference type="InterPro" id="IPR006680">
    <property type="entry name" value="Amidohydro-rel"/>
</dbReference>
<dbReference type="AlphaFoldDB" id="A0A3E0H4C7"/>
<dbReference type="InterPro" id="IPR032465">
    <property type="entry name" value="ACMSD"/>
</dbReference>
<feature type="domain" description="Amidohydrolase-related" evidence="2">
    <location>
        <begin position="3"/>
        <end position="309"/>
    </location>
</feature>
<accession>A0A3E0H4C7</accession>
<evidence type="ECO:0000256" key="1">
    <source>
        <dbReference type="ARBA" id="ARBA00023239"/>
    </source>
</evidence>
<keyword evidence="4" id="KW-1185">Reference proteome</keyword>
<dbReference type="GO" id="GO:0016787">
    <property type="term" value="F:hydrolase activity"/>
    <property type="evidence" value="ECO:0007669"/>
    <property type="project" value="InterPro"/>
</dbReference>
<dbReference type="GO" id="GO:0019748">
    <property type="term" value="P:secondary metabolic process"/>
    <property type="evidence" value="ECO:0007669"/>
    <property type="project" value="TreeGrafter"/>
</dbReference>
<reference evidence="3 4" key="1">
    <citation type="submission" date="2018-08" db="EMBL/GenBank/DDBJ databases">
        <title>Genomic Encyclopedia of Archaeal and Bacterial Type Strains, Phase II (KMG-II): from individual species to whole genera.</title>
        <authorList>
            <person name="Goeker M."/>
        </authorList>
    </citation>
    <scope>NUCLEOTIDE SEQUENCE [LARGE SCALE GENOMIC DNA]</scope>
    <source>
        <strain evidence="3 4">DSM 45791</strain>
    </source>
</reference>
<gene>
    <name evidence="3" type="ORF">BCF44_114123</name>
</gene>
<dbReference type="RefSeq" id="WP_246015974.1">
    <property type="nucleotide sequence ID" value="NZ_CP144375.1"/>
</dbReference>
<dbReference type="GO" id="GO:0016831">
    <property type="term" value="F:carboxy-lyase activity"/>
    <property type="evidence" value="ECO:0007669"/>
    <property type="project" value="InterPro"/>
</dbReference>
<dbReference type="InterPro" id="IPR032466">
    <property type="entry name" value="Metal_Hydrolase"/>
</dbReference>
<comment type="caution">
    <text evidence="3">The sequence shown here is derived from an EMBL/GenBank/DDBJ whole genome shotgun (WGS) entry which is preliminary data.</text>
</comment>
<sequence length="318" mass="33840">MIIDVHGHVTAPELLAKYPMPPSLGDIDGMIERKLAAGIGLTVVGSPVGFGTMTRIPGLDNYAQPADKLAAFHDWMGETVRAHAGHLLAYAYVNPFGTDAELAAAAELVRRPEFVGFIVNTSVRGRFLDDPGADGFFALAAEADVPIMLHPPAEPVGSPALTHFGLVEQLGRFTDVHLSLATLIMGGRFEHDPNLRVIAATGGGALALLADRLDLAHSPRHWAAAGKPALPRKPSSYFSQIWVDTASHSTHALRANVSVFGADHVLFGTDTPPLPHEVADLVRTVTDLDLSTQDTNDILTGNAVRLLGLTEDRLRAVA</sequence>
<dbReference type="Pfam" id="PF04909">
    <property type="entry name" value="Amidohydro_2"/>
    <property type="match status" value="1"/>
</dbReference>
<evidence type="ECO:0000313" key="3">
    <source>
        <dbReference type="EMBL" id="REH38098.1"/>
    </source>
</evidence>
<name>A0A3E0H4C7_9PSEU</name>
<dbReference type="Proteomes" id="UP000256269">
    <property type="component" value="Unassembled WGS sequence"/>
</dbReference>
<dbReference type="Gene3D" id="3.20.20.140">
    <property type="entry name" value="Metal-dependent hydrolases"/>
    <property type="match status" value="1"/>
</dbReference>